<keyword evidence="5" id="KW-0862">Zinc</keyword>
<dbReference type="RefSeq" id="WP_345197927.1">
    <property type="nucleotide sequence ID" value="NZ_BAABFL010000455.1"/>
</dbReference>
<reference evidence="8" key="1">
    <citation type="journal article" date="2019" name="Int. J. Syst. Evol. Microbiol.">
        <title>The Global Catalogue of Microorganisms (GCM) 10K type strain sequencing project: providing services to taxonomists for standard genome sequencing and annotation.</title>
        <authorList>
            <consortium name="The Broad Institute Genomics Platform"/>
            <consortium name="The Broad Institute Genome Sequencing Center for Infectious Disease"/>
            <person name="Wu L."/>
            <person name="Ma J."/>
        </authorList>
    </citation>
    <scope>NUCLEOTIDE SEQUENCE [LARGE SCALE GENOMIC DNA]</scope>
    <source>
        <strain evidence="8">JCM 17805</strain>
    </source>
</reference>
<dbReference type="EMBL" id="BAABFL010000455">
    <property type="protein sequence ID" value="GAA4651535.1"/>
    <property type="molecule type" value="Genomic_DNA"/>
</dbReference>
<organism evidence="7 8">
    <name type="scientific">Kistimonas scapharcae</name>
    <dbReference type="NCBI Taxonomy" id="1036133"/>
    <lineage>
        <taxon>Bacteria</taxon>
        <taxon>Pseudomonadati</taxon>
        <taxon>Pseudomonadota</taxon>
        <taxon>Gammaproteobacteria</taxon>
        <taxon>Oceanospirillales</taxon>
        <taxon>Endozoicomonadaceae</taxon>
        <taxon>Kistimonas</taxon>
    </lineage>
</organism>
<comment type="similarity">
    <text evidence="1">Belongs to the bacterial solute-binding protein 9 family.</text>
</comment>
<keyword evidence="3" id="KW-0813">Transport</keyword>
<keyword evidence="4 6" id="KW-0732">Signal</keyword>
<dbReference type="PANTHER" id="PTHR42953">
    <property type="entry name" value="HIGH-AFFINITY ZINC UPTAKE SYSTEM PROTEIN ZNUA-RELATED"/>
    <property type="match status" value="1"/>
</dbReference>
<evidence type="ECO:0000256" key="2">
    <source>
        <dbReference type="ARBA" id="ARBA00015915"/>
    </source>
</evidence>
<keyword evidence="8" id="KW-1185">Reference proteome</keyword>
<dbReference type="Proteomes" id="UP001500604">
    <property type="component" value="Unassembled WGS sequence"/>
</dbReference>
<feature type="signal peptide" evidence="6">
    <location>
        <begin position="1"/>
        <end position="22"/>
    </location>
</feature>
<dbReference type="InterPro" id="IPR006127">
    <property type="entry name" value="ZnuA-like"/>
</dbReference>
<sequence length="314" mass="34659">MPLFRALLLFACLIPIALPTQAAETVNKTPPVNVITSIKPLQLIAAAITDGISEPDVLLDPGLSPHSYSMKPSDIRRLTDASVVFWLGPELETFLEKPLSQVAENNIAGQRIVALMDAPGMHLREWSGEDHHHDHHDDHDHHGSVDSHVWLSPANAIAMGKAMADTLAVVDPQNAPRYRENLTSFIDKVKATDIANNESLATIRQHGFFVFHDAWGYFADHYRLTVKDVFALSPDRQPGARHLMKLKDSLKRAGHTCIFREPQFKPAYINRLTEGLDVGEAVLDPMAGNIPVSANGYPAYLRQVGSTITDCLSE</sequence>
<accession>A0ABP8V8D9</accession>
<protein>
    <recommendedName>
        <fullName evidence="2">High-affinity zinc uptake system protein ZnuA</fullName>
    </recommendedName>
</protein>
<gene>
    <name evidence="7" type="ORF">GCM10023116_38190</name>
</gene>
<evidence type="ECO:0000256" key="6">
    <source>
        <dbReference type="SAM" id="SignalP"/>
    </source>
</evidence>
<proteinExistence type="inferred from homology"/>
<dbReference type="Gene3D" id="3.40.50.1980">
    <property type="entry name" value="Nitrogenase molybdenum iron protein domain"/>
    <property type="match status" value="2"/>
</dbReference>
<evidence type="ECO:0000256" key="1">
    <source>
        <dbReference type="ARBA" id="ARBA00011028"/>
    </source>
</evidence>
<evidence type="ECO:0000313" key="8">
    <source>
        <dbReference type="Proteomes" id="UP001500604"/>
    </source>
</evidence>
<evidence type="ECO:0000256" key="3">
    <source>
        <dbReference type="ARBA" id="ARBA00022448"/>
    </source>
</evidence>
<keyword evidence="5" id="KW-0406">Ion transport</keyword>
<dbReference type="InterPro" id="IPR050492">
    <property type="entry name" value="Bact_metal-bind_prot9"/>
</dbReference>
<name>A0ABP8V8D9_9GAMM</name>
<comment type="caution">
    <text evidence="7">The sequence shown here is derived from an EMBL/GenBank/DDBJ whole genome shotgun (WGS) entry which is preliminary data.</text>
</comment>
<feature type="chain" id="PRO_5046689305" description="High-affinity zinc uptake system protein ZnuA" evidence="6">
    <location>
        <begin position="23"/>
        <end position="314"/>
    </location>
</feature>
<dbReference type="Pfam" id="PF01297">
    <property type="entry name" value="ZnuA"/>
    <property type="match status" value="1"/>
</dbReference>
<dbReference type="SUPFAM" id="SSF53807">
    <property type="entry name" value="Helical backbone' metal receptor"/>
    <property type="match status" value="1"/>
</dbReference>
<evidence type="ECO:0000313" key="7">
    <source>
        <dbReference type="EMBL" id="GAA4651535.1"/>
    </source>
</evidence>
<keyword evidence="5" id="KW-0864">Zinc transport</keyword>
<evidence type="ECO:0000256" key="5">
    <source>
        <dbReference type="ARBA" id="ARBA00022906"/>
    </source>
</evidence>
<dbReference type="PANTHER" id="PTHR42953:SF3">
    <property type="entry name" value="HIGH-AFFINITY ZINC UPTAKE SYSTEM PROTEIN ZNUA"/>
    <property type="match status" value="1"/>
</dbReference>
<evidence type="ECO:0000256" key="4">
    <source>
        <dbReference type="ARBA" id="ARBA00022729"/>
    </source>
</evidence>